<evidence type="ECO:0000259" key="5">
    <source>
        <dbReference type="Pfam" id="PF00931"/>
    </source>
</evidence>
<evidence type="ECO:0000256" key="3">
    <source>
        <dbReference type="ARBA" id="ARBA00022821"/>
    </source>
</evidence>
<keyword evidence="4" id="KW-0547">Nucleotide-binding</keyword>
<feature type="domain" description="NB-ARC" evidence="5">
    <location>
        <begin position="171"/>
        <end position="337"/>
    </location>
</feature>
<organism evidence="7 8">
    <name type="scientific">Helianthus annuus</name>
    <name type="common">Common sunflower</name>
    <dbReference type="NCBI Taxonomy" id="4232"/>
    <lineage>
        <taxon>Eukaryota</taxon>
        <taxon>Viridiplantae</taxon>
        <taxon>Streptophyta</taxon>
        <taxon>Embryophyta</taxon>
        <taxon>Tracheophyta</taxon>
        <taxon>Spermatophyta</taxon>
        <taxon>Magnoliopsida</taxon>
        <taxon>eudicotyledons</taxon>
        <taxon>Gunneridae</taxon>
        <taxon>Pentapetalae</taxon>
        <taxon>asterids</taxon>
        <taxon>campanulids</taxon>
        <taxon>Asterales</taxon>
        <taxon>Asteraceae</taxon>
        <taxon>Asteroideae</taxon>
        <taxon>Heliantheae alliance</taxon>
        <taxon>Heliantheae</taxon>
        <taxon>Helianthus</taxon>
    </lineage>
</organism>
<dbReference type="Gene3D" id="1.10.8.430">
    <property type="entry name" value="Helical domain of apoptotic protease-activating factors"/>
    <property type="match status" value="1"/>
</dbReference>
<feature type="domain" description="Disease resistance protein At4g27190-like leucine-rich repeats" evidence="6">
    <location>
        <begin position="1525"/>
        <end position="1677"/>
    </location>
</feature>
<sequence length="1785" mass="203416">MLNSLSLTKMEQTSQIIGPVVNILTTHITKQLGYVTSSRKYVRDMSNKMTVLEGKRVDVETHKHANIINNKETPARVEGWLGDVENVKKEVQSISSNVIGCLNIKMRYRLGRNAFNTIKEIERLISEEIYWRDANIPTGRVNSESVSWSAPSASGEITQSDFKSRDQTFKDAFRFLQQDDKTSQVIALCGMGGVGKTTMMEQLKTVAHDKKMFDWIVKVVIGNNPNMLSIQNDIALCTGEVLPEATKAARAEHLCRRFKNILEDEKTKILVILDDVWEKVELKDIGLTGPLPNGVKLLLTSRNSNICTQIAASVDLVLRLVSVDVLEVAEAQGLFSQITGLSEEDDQDLYQIGCDIVKKCGRLPLAIKLIGTTLKHQENFVWRTTLNRLRNNDLDANVQEIIKISYEHIKYDEDKEIFMHCGLFPEDYNIPIEHLTRYVWGLKLLRNVSTLSEARDLTYTSVRNLINANLLINSDHLGCVKMHDLVLAFVLGRVSKGDPTWIINHSDMSKWGRDELSNSCSKISLTCRGMPEFPRDFKYVNLSLLQLMHGDLLLNFPKDFYENFENLEVIAYYKMQYPLLPRSFHCSTHLRVLLLHECQLMFDYDFVGDLVNLEVLSFAGCSIHKLPSAIGNLRKLKLLDLTGCVDLHIDDGAFKNLHNLEELYMRVGDKKVVRFTEANFEELKMLSSQLCALEVEFVEKKTWMKNVSFNKLDRFKISIGCLLEVQYDDKIHLFENTLKLVTSCNHLLDLKISELFKKTEKLHLQVEDMSRLEDVSHRLYNQHSFSYLKDLVISDCPKLKYLFPVYVASGLRKLERLEVSSCADLEALVHGDGREINSESELIKFELLKFLSLENLPKLVCMFLIDHAVDLPQLVELEVDGLPNFTSIYSYKDNISTFLNSNVKISELKKLKITSMKNLKQILDVSNQSSEVDVSNISMLREIEVAGCDSLMNLFPTNPMRLLKHLEKLEVHRCGSIEVIFSIDMGCVGEVEEVCNSSLRRIKVTDSEKVRGVWSIKCGEYNSSNSSSSSILIRSIEAVESIVIKECKMFRNVFIPNNKFDMRAVEDIIYECGESGRNKEQEFNVTSNEEIQDVVENGFNVVFPSYLIPTFQHQLSYLSLSGRVNVVFEMRNGEPETPQDTEQQILLFPHLKDLSLSQMETLTHVWKCDNWNKFSVLHKQSSFRSLTTIYMSRCDKIKYLFSPLMAKLLSNLKTIEISTCGGLEEVVSKRDDKDEEMATSTTTNVFPHLHFLKLRSLKNLKRIGGGGKIKVSKVVDVSWSLCQYSKVIYIYECHALSSAIPYYAIGQMQNLQELQVIRCGSMLEVFETQGINNSDGGSSSTKIDEGNGGAHTTTLSIPKIKNINVPQLSGLKKLTIVSCNRLHHVFTFSTLGSLRQLEVLSIRSCKSMEVIVKKENGEQRKVVVFPRLTSLTLLDLPNLNGFFLGMNDFQWSLLEKVTISRCPQMMVFTSGQSIAPKLKYIHTRLGKHSLDSCGLNFHVTRDLHQTILPSSEHTSWCSTTLEPLPWSFHNLIEIDMQWNRDVKSIIPFNELLHLQKLERIQVISCENVEEVFEVEAMEEELGLELLFREEEDVEVFEGRNSESQTQTLLVQIPNLTQLKLDDLSHLKYIWKSNHHVLEFPNLTTLFIQSCPVLKHVFTSSMVFSMQQLQDLYIGGCKNLKVIVKEEEEESECDAKVNKTLKLPCLKSLKLEYLKSLEGFCLGKGDFSFPSLHTLEIKKCPEIKVFTKGNVAAPALHVIDTSFGRCCITEDIDSFIKTKQNEGFRV</sequence>
<dbReference type="InterPro" id="IPR002182">
    <property type="entry name" value="NB-ARC"/>
</dbReference>
<accession>A0A251SLD2</accession>
<dbReference type="GO" id="GO:0005524">
    <property type="term" value="F:ATP binding"/>
    <property type="evidence" value="ECO:0007669"/>
    <property type="project" value="UniProtKB-KW"/>
</dbReference>
<evidence type="ECO:0000256" key="1">
    <source>
        <dbReference type="ARBA" id="ARBA00008894"/>
    </source>
</evidence>
<dbReference type="InterPro" id="IPR027417">
    <property type="entry name" value="P-loop_NTPase"/>
</dbReference>
<dbReference type="Pfam" id="PF00931">
    <property type="entry name" value="NB-ARC"/>
    <property type="match status" value="1"/>
</dbReference>
<dbReference type="PRINTS" id="PR00364">
    <property type="entry name" value="DISEASERSIST"/>
</dbReference>
<keyword evidence="8" id="KW-1185">Reference proteome</keyword>
<dbReference type="EMBL" id="CM007903">
    <property type="protein sequence ID" value="OTF99533.1"/>
    <property type="molecule type" value="Genomic_DNA"/>
</dbReference>
<keyword evidence="3" id="KW-0611">Plant defense</keyword>
<dbReference type="GO" id="GO:0043531">
    <property type="term" value="F:ADP binding"/>
    <property type="evidence" value="ECO:0007669"/>
    <property type="project" value="InterPro"/>
</dbReference>
<dbReference type="PANTHER" id="PTHR33463:SF222">
    <property type="entry name" value="NB-ARC-RELATED"/>
    <property type="match status" value="1"/>
</dbReference>
<dbReference type="InterPro" id="IPR042197">
    <property type="entry name" value="Apaf_helical"/>
</dbReference>
<feature type="domain" description="Disease resistance protein At4g27190-like leucine-rich repeats" evidence="6">
    <location>
        <begin position="1099"/>
        <end position="1221"/>
    </location>
</feature>
<feature type="domain" description="Disease resistance protein At4g27190-like leucine-rich repeats" evidence="6">
    <location>
        <begin position="762"/>
        <end position="891"/>
    </location>
</feature>
<proteinExistence type="inferred from homology"/>
<evidence type="ECO:0000259" key="6">
    <source>
        <dbReference type="Pfam" id="PF23247"/>
    </source>
</evidence>
<dbReference type="InterPro" id="IPR050905">
    <property type="entry name" value="Plant_NBS-LRR"/>
</dbReference>
<feature type="domain" description="Disease resistance protein At4g27190-like leucine-rich repeats" evidence="6">
    <location>
        <begin position="1367"/>
        <end position="1465"/>
    </location>
</feature>
<dbReference type="Pfam" id="PF23247">
    <property type="entry name" value="LRR_RPS2"/>
    <property type="match status" value="5"/>
</dbReference>
<dbReference type="Proteomes" id="UP000215914">
    <property type="component" value="Chromosome 14"/>
</dbReference>
<protein>
    <submittedName>
        <fullName evidence="7">Putative NB-ARC</fullName>
    </submittedName>
</protein>
<dbReference type="SUPFAM" id="SSF52540">
    <property type="entry name" value="P-loop containing nucleoside triphosphate hydrolases"/>
    <property type="match status" value="1"/>
</dbReference>
<reference evidence="8" key="1">
    <citation type="journal article" date="2017" name="Nature">
        <title>The sunflower genome provides insights into oil metabolism, flowering and Asterid evolution.</title>
        <authorList>
            <person name="Badouin H."/>
            <person name="Gouzy J."/>
            <person name="Grassa C.J."/>
            <person name="Murat F."/>
            <person name="Staton S.E."/>
            <person name="Cottret L."/>
            <person name="Lelandais-Briere C."/>
            <person name="Owens G.L."/>
            <person name="Carrere S."/>
            <person name="Mayjonade B."/>
            <person name="Legrand L."/>
            <person name="Gill N."/>
            <person name="Kane N.C."/>
            <person name="Bowers J.E."/>
            <person name="Hubner S."/>
            <person name="Bellec A."/>
            <person name="Berard A."/>
            <person name="Berges H."/>
            <person name="Blanchet N."/>
            <person name="Boniface M.C."/>
            <person name="Brunel D."/>
            <person name="Catrice O."/>
            <person name="Chaidir N."/>
            <person name="Claudel C."/>
            <person name="Donnadieu C."/>
            <person name="Faraut T."/>
            <person name="Fievet G."/>
            <person name="Helmstetter N."/>
            <person name="King M."/>
            <person name="Knapp S.J."/>
            <person name="Lai Z."/>
            <person name="Le Paslier M.C."/>
            <person name="Lippi Y."/>
            <person name="Lorenzon L."/>
            <person name="Mandel J.R."/>
            <person name="Marage G."/>
            <person name="Marchand G."/>
            <person name="Marquand E."/>
            <person name="Bret-Mestries E."/>
            <person name="Morien E."/>
            <person name="Nambeesan S."/>
            <person name="Nguyen T."/>
            <person name="Pegot-Espagnet P."/>
            <person name="Pouilly N."/>
            <person name="Raftis F."/>
            <person name="Sallet E."/>
            <person name="Schiex T."/>
            <person name="Thomas J."/>
            <person name="Vandecasteele C."/>
            <person name="Vares D."/>
            <person name="Vear F."/>
            <person name="Vautrin S."/>
            <person name="Crespi M."/>
            <person name="Mangin B."/>
            <person name="Burke J.M."/>
            <person name="Salse J."/>
            <person name="Munos S."/>
            <person name="Vincourt P."/>
            <person name="Rieseberg L.H."/>
            <person name="Langlade N.B."/>
        </authorList>
    </citation>
    <scope>NUCLEOTIDE SEQUENCE [LARGE SCALE GENOMIC DNA]</scope>
    <source>
        <strain evidence="8">cv. SF193</strain>
    </source>
</reference>
<dbReference type="PANTHER" id="PTHR33463">
    <property type="entry name" value="NB-ARC DOMAIN-CONTAINING PROTEIN-RELATED"/>
    <property type="match status" value="1"/>
</dbReference>
<dbReference type="OMA" id="THKHANI"/>
<evidence type="ECO:0000313" key="7">
    <source>
        <dbReference type="EMBL" id="OTF99533.1"/>
    </source>
</evidence>
<comment type="similarity">
    <text evidence="1">Belongs to the disease resistance NB-LRR family.</text>
</comment>
<name>A0A251SLD2_HELAN</name>
<evidence type="ECO:0000313" key="8">
    <source>
        <dbReference type="Proteomes" id="UP000215914"/>
    </source>
</evidence>
<gene>
    <name evidence="7" type="ORF">HannXRQ_Chr14g0457671</name>
</gene>
<dbReference type="InterPro" id="IPR032675">
    <property type="entry name" value="LRR_dom_sf"/>
</dbReference>
<keyword evidence="4" id="KW-0067">ATP-binding</keyword>
<dbReference type="SUPFAM" id="SSF52047">
    <property type="entry name" value="RNI-like"/>
    <property type="match status" value="4"/>
</dbReference>
<dbReference type="Gene3D" id="3.40.50.300">
    <property type="entry name" value="P-loop containing nucleotide triphosphate hydrolases"/>
    <property type="match status" value="1"/>
</dbReference>
<dbReference type="Gene3D" id="3.80.10.10">
    <property type="entry name" value="Ribonuclease Inhibitor"/>
    <property type="match status" value="4"/>
</dbReference>
<dbReference type="InterPro" id="IPR057135">
    <property type="entry name" value="At4g27190-like_LRR"/>
</dbReference>
<evidence type="ECO:0000256" key="2">
    <source>
        <dbReference type="ARBA" id="ARBA00022614"/>
    </source>
</evidence>
<keyword evidence="2" id="KW-0433">Leucine-rich repeat</keyword>
<dbReference type="InParanoid" id="A0A251SLD2"/>
<feature type="domain" description="Disease resistance protein At4g27190-like leucine-rich repeats" evidence="6">
    <location>
        <begin position="908"/>
        <end position="1068"/>
    </location>
</feature>
<dbReference type="SUPFAM" id="SSF52058">
    <property type="entry name" value="L domain-like"/>
    <property type="match status" value="1"/>
</dbReference>
<evidence type="ECO:0000256" key="4">
    <source>
        <dbReference type="ARBA" id="ARBA00022840"/>
    </source>
</evidence>
<dbReference type="GO" id="GO:0006952">
    <property type="term" value="P:defense response"/>
    <property type="evidence" value="ECO:0007669"/>
    <property type="project" value="UniProtKB-KW"/>
</dbReference>